<keyword evidence="1" id="KW-0066">ATP synthesis</keyword>
<keyword evidence="1" id="KW-0139">CF(1)</keyword>
<accession>A0A0G0K8F7</accession>
<evidence type="ECO:0000259" key="2">
    <source>
        <dbReference type="Pfam" id="PF02823"/>
    </source>
</evidence>
<dbReference type="InterPro" id="IPR020546">
    <property type="entry name" value="ATP_synth_F1_dsu/esu_N"/>
</dbReference>
<dbReference type="STRING" id="1618545.US53_C0033G0002"/>
<dbReference type="Gene3D" id="2.60.15.10">
    <property type="entry name" value="F0F1 ATP synthase delta/epsilon subunit, N-terminal"/>
    <property type="match status" value="1"/>
</dbReference>
<dbReference type="EMBL" id="LBTI01000033">
    <property type="protein sequence ID" value="KKQ36896.1"/>
    <property type="molecule type" value="Genomic_DNA"/>
</dbReference>
<comment type="caution">
    <text evidence="3">The sequence shown here is derived from an EMBL/GenBank/DDBJ whole genome shotgun (WGS) entry which is preliminary data.</text>
</comment>
<name>A0A0G0K8F7_9BACT</name>
<proteinExistence type="predicted"/>
<evidence type="ECO:0000313" key="3">
    <source>
        <dbReference type="EMBL" id="KKQ36896.1"/>
    </source>
</evidence>
<dbReference type="SUPFAM" id="SSF51344">
    <property type="entry name" value="Epsilon subunit of F1F0-ATP synthase N-terminal domain"/>
    <property type="match status" value="1"/>
</dbReference>
<dbReference type="GO" id="GO:0045259">
    <property type="term" value="C:proton-transporting ATP synthase complex"/>
    <property type="evidence" value="ECO:0007669"/>
    <property type="project" value="UniProtKB-KW"/>
</dbReference>
<dbReference type="GO" id="GO:0015986">
    <property type="term" value="P:proton motive force-driven ATP synthesis"/>
    <property type="evidence" value="ECO:0007669"/>
    <property type="project" value="InterPro"/>
</dbReference>
<dbReference type="Proteomes" id="UP000034591">
    <property type="component" value="Unassembled WGS sequence"/>
</dbReference>
<evidence type="ECO:0000313" key="4">
    <source>
        <dbReference type="Proteomes" id="UP000034591"/>
    </source>
</evidence>
<gene>
    <name evidence="3" type="ORF">US53_C0033G0002</name>
</gene>
<organism evidence="3 4">
    <name type="scientific">Candidatus Woesebacteria bacterium GW2011_GWA1_37_7</name>
    <dbReference type="NCBI Taxonomy" id="1618545"/>
    <lineage>
        <taxon>Bacteria</taxon>
        <taxon>Candidatus Woeseibacteriota</taxon>
    </lineage>
</organism>
<evidence type="ECO:0000256" key="1">
    <source>
        <dbReference type="ARBA" id="ARBA00023196"/>
    </source>
</evidence>
<protein>
    <recommendedName>
        <fullName evidence="2">ATP synthase F1 complex delta/epsilon subunit N-terminal domain-containing protein</fullName>
    </recommendedName>
</protein>
<reference evidence="3 4" key="1">
    <citation type="journal article" date="2015" name="Nature">
        <title>rRNA introns, odd ribosomes, and small enigmatic genomes across a large radiation of phyla.</title>
        <authorList>
            <person name="Brown C.T."/>
            <person name="Hug L.A."/>
            <person name="Thomas B.C."/>
            <person name="Sharon I."/>
            <person name="Castelle C.J."/>
            <person name="Singh A."/>
            <person name="Wilkins M.J."/>
            <person name="Williams K.H."/>
            <person name="Banfield J.F."/>
        </authorList>
    </citation>
    <scope>NUCLEOTIDE SEQUENCE [LARGE SCALE GENOMIC DNA]</scope>
</reference>
<sequence length="90" mass="10124">MRDKFNLLVRSREGVIFKGEVNSITSFNEKGKFDVLSQHANFISLITNSINIIDGLGVSKQIPLNNALLRVRENYVEVYLGVQGLNQSNK</sequence>
<dbReference type="Pfam" id="PF02823">
    <property type="entry name" value="ATP-synt_DE_N"/>
    <property type="match status" value="1"/>
</dbReference>
<feature type="domain" description="ATP synthase F1 complex delta/epsilon subunit N-terminal" evidence="2">
    <location>
        <begin position="6"/>
        <end position="78"/>
    </location>
</feature>
<dbReference type="InterPro" id="IPR036771">
    <property type="entry name" value="ATPsynth_dsu/esu_N"/>
</dbReference>
<dbReference type="AlphaFoldDB" id="A0A0G0K8F7"/>